<comment type="caution">
    <text evidence="1">The sequence shown here is derived from an EMBL/GenBank/DDBJ whole genome shotgun (WGS) entry which is preliminary data.</text>
</comment>
<dbReference type="Proteomes" id="UP001281614">
    <property type="component" value="Unassembled WGS sequence"/>
</dbReference>
<accession>A0AAD9YF54</accession>
<dbReference type="AlphaFoldDB" id="A0AAD9YF54"/>
<reference evidence="1" key="1">
    <citation type="submission" date="2023-02" db="EMBL/GenBank/DDBJ databases">
        <title>Colletotrichum kahawae CIFC_Que2 genome sequencing and assembly.</title>
        <authorList>
            <person name="Baroncelli R."/>
        </authorList>
    </citation>
    <scope>NUCLEOTIDE SEQUENCE</scope>
    <source>
        <strain evidence="1">CIFC_Que2</strain>
    </source>
</reference>
<protein>
    <submittedName>
        <fullName evidence="1">FAD binding domain-containing protein</fullName>
    </submittedName>
</protein>
<name>A0AAD9YF54_COLKA</name>
<evidence type="ECO:0000313" key="1">
    <source>
        <dbReference type="EMBL" id="KAK2764636.1"/>
    </source>
</evidence>
<organism evidence="1 2">
    <name type="scientific">Colletotrichum kahawae</name>
    <name type="common">Coffee berry disease fungus</name>
    <dbReference type="NCBI Taxonomy" id="34407"/>
    <lineage>
        <taxon>Eukaryota</taxon>
        <taxon>Fungi</taxon>
        <taxon>Dikarya</taxon>
        <taxon>Ascomycota</taxon>
        <taxon>Pezizomycotina</taxon>
        <taxon>Sordariomycetes</taxon>
        <taxon>Hypocreomycetidae</taxon>
        <taxon>Glomerellales</taxon>
        <taxon>Glomerellaceae</taxon>
        <taxon>Colletotrichum</taxon>
        <taxon>Colletotrichum gloeosporioides species complex</taxon>
    </lineage>
</organism>
<gene>
    <name evidence="1" type="ORF">CKAH01_04801</name>
</gene>
<dbReference type="EMBL" id="VYYT01000135">
    <property type="protein sequence ID" value="KAK2764636.1"/>
    <property type="molecule type" value="Genomic_DNA"/>
</dbReference>
<evidence type="ECO:0000313" key="2">
    <source>
        <dbReference type="Proteomes" id="UP001281614"/>
    </source>
</evidence>
<sequence length="101" mass="10951">MGSDKPFVPHNGSIGSAGLYVPSRLGGRLHCDWAFYQVPSTRSNGIVGVGTAEKLRYNPHCVRRDLSSWLAISMYTDGAFLNATVRDMAGNIASFQSEIDS</sequence>
<proteinExistence type="predicted"/>
<keyword evidence="2" id="KW-1185">Reference proteome</keyword>